<dbReference type="PANTHER" id="PTHR48435:SF1">
    <property type="entry name" value="POLYPROTEIN"/>
    <property type="match status" value="1"/>
</dbReference>
<evidence type="ECO:0000313" key="2">
    <source>
        <dbReference type="EMBL" id="KAF2598295.1"/>
    </source>
</evidence>
<dbReference type="AlphaFoldDB" id="A0A8S9KUS7"/>
<evidence type="ECO:0000256" key="1">
    <source>
        <dbReference type="SAM" id="MobiDB-lite"/>
    </source>
</evidence>
<evidence type="ECO:0000313" key="3">
    <source>
        <dbReference type="Proteomes" id="UP000712281"/>
    </source>
</evidence>
<comment type="caution">
    <text evidence="2">The sequence shown here is derived from an EMBL/GenBank/DDBJ whole genome shotgun (WGS) entry which is preliminary data.</text>
</comment>
<organism evidence="2 3">
    <name type="scientific">Brassica cretica</name>
    <name type="common">Mustard</name>
    <dbReference type="NCBI Taxonomy" id="69181"/>
    <lineage>
        <taxon>Eukaryota</taxon>
        <taxon>Viridiplantae</taxon>
        <taxon>Streptophyta</taxon>
        <taxon>Embryophyta</taxon>
        <taxon>Tracheophyta</taxon>
        <taxon>Spermatophyta</taxon>
        <taxon>Magnoliopsida</taxon>
        <taxon>eudicotyledons</taxon>
        <taxon>Gunneridae</taxon>
        <taxon>Pentapetalae</taxon>
        <taxon>rosids</taxon>
        <taxon>malvids</taxon>
        <taxon>Brassicales</taxon>
        <taxon>Brassicaceae</taxon>
        <taxon>Brassiceae</taxon>
        <taxon>Brassica</taxon>
    </lineage>
</organism>
<feature type="compositionally biased region" description="Polar residues" evidence="1">
    <location>
        <begin position="30"/>
        <end position="43"/>
    </location>
</feature>
<dbReference type="PANTHER" id="PTHR48435">
    <property type="entry name" value="POLYPROTEIN"/>
    <property type="match status" value="1"/>
</dbReference>
<gene>
    <name evidence="2" type="ORF">F2Q68_00012054</name>
</gene>
<proteinExistence type="predicted"/>
<feature type="region of interest" description="Disordered" evidence="1">
    <location>
        <begin position="65"/>
        <end position="95"/>
    </location>
</feature>
<accession>A0A8S9KUS7</accession>
<dbReference type="Proteomes" id="UP000712281">
    <property type="component" value="Unassembled WGS sequence"/>
</dbReference>
<dbReference type="EMBL" id="QGKW02000717">
    <property type="protein sequence ID" value="KAF2598295.1"/>
    <property type="molecule type" value="Genomic_DNA"/>
</dbReference>
<feature type="compositionally biased region" description="Basic and acidic residues" evidence="1">
    <location>
        <begin position="80"/>
        <end position="95"/>
    </location>
</feature>
<feature type="region of interest" description="Disordered" evidence="1">
    <location>
        <begin position="1"/>
        <end position="46"/>
    </location>
</feature>
<dbReference type="InterPro" id="IPR053098">
    <property type="entry name" value="Petuviruses_polyprotein"/>
</dbReference>
<reference evidence="2" key="1">
    <citation type="submission" date="2019-12" db="EMBL/GenBank/DDBJ databases">
        <title>Genome sequencing and annotation of Brassica cretica.</title>
        <authorList>
            <person name="Studholme D.J."/>
            <person name="Sarris P.F."/>
        </authorList>
    </citation>
    <scope>NUCLEOTIDE SEQUENCE</scope>
    <source>
        <strain evidence="2">PFS-001/15</strain>
        <tissue evidence="2">Leaf</tissue>
    </source>
</reference>
<name>A0A8S9KUS7_BRACR</name>
<protein>
    <submittedName>
        <fullName evidence="2">Uncharacterized protein</fullName>
    </submittedName>
</protein>
<sequence>MAKSTESDGGAPNEKRVKGARSRPDPIVPTSASQAPNSIQIPRQISREELLRRLPESWVTSYEKLHQATQSPIQSSEVSFHSRSDGTTEIKFEKPRSSSFRRQLFTQFAIQIDEQSFHGPSKEQNPKPSSFEKVGTVIYPFKDKDGHCYFDVCSCDACDEASYESDEDIRIRRRKKKDPLHKRYLEGDTSVGPLGEGKYDFIVQYSDKKEEPRQQIMMINPDD</sequence>
<feature type="compositionally biased region" description="Polar residues" evidence="1">
    <location>
        <begin position="67"/>
        <end position="79"/>
    </location>
</feature>